<name>A0A2T9ZBE8_9FUNG</name>
<sequence length="223" mass="24039">SSSIINPGSLLSIFAPVSLSNGVVIGKQTTVSVPDILAKLNNPNYNPPVYTNANIRQIGLTPESKHLVLVVVGGADSKTLVVILTCSHNVGIDVVLVHKEDYELIDNGICIIQNIGGEITRTCYNLDDSVTSFIDYPYEYPEDVTGMPQRTCQITREDGNNSVNCEIEEDVCVPIGPVNPCSSMNPNSPFLVTNNNLCECSSPGESEVYECKDPIVDNTSTTT</sequence>
<protein>
    <submittedName>
        <fullName evidence="1">Uncharacterized protein</fullName>
    </submittedName>
</protein>
<keyword evidence="2" id="KW-1185">Reference proteome</keyword>
<organism evidence="1 2">
    <name type="scientific">Smittium megazygosporum</name>
    <dbReference type="NCBI Taxonomy" id="133381"/>
    <lineage>
        <taxon>Eukaryota</taxon>
        <taxon>Fungi</taxon>
        <taxon>Fungi incertae sedis</taxon>
        <taxon>Zoopagomycota</taxon>
        <taxon>Kickxellomycotina</taxon>
        <taxon>Harpellomycetes</taxon>
        <taxon>Harpellales</taxon>
        <taxon>Legeriomycetaceae</taxon>
        <taxon>Smittium</taxon>
    </lineage>
</organism>
<proteinExistence type="predicted"/>
<dbReference type="EMBL" id="MBFS01000744">
    <property type="protein sequence ID" value="PVV01867.1"/>
    <property type="molecule type" value="Genomic_DNA"/>
</dbReference>
<comment type="caution">
    <text evidence="1">The sequence shown here is derived from an EMBL/GenBank/DDBJ whole genome shotgun (WGS) entry which is preliminary data.</text>
</comment>
<dbReference type="STRING" id="133381.A0A2T9ZBE8"/>
<feature type="non-terminal residue" evidence="1">
    <location>
        <position position="1"/>
    </location>
</feature>
<gene>
    <name evidence="1" type="ORF">BB560_003701</name>
</gene>
<dbReference type="Proteomes" id="UP000245609">
    <property type="component" value="Unassembled WGS sequence"/>
</dbReference>
<evidence type="ECO:0000313" key="2">
    <source>
        <dbReference type="Proteomes" id="UP000245609"/>
    </source>
</evidence>
<evidence type="ECO:0000313" key="1">
    <source>
        <dbReference type="EMBL" id="PVV01867.1"/>
    </source>
</evidence>
<feature type="non-terminal residue" evidence="1">
    <location>
        <position position="223"/>
    </location>
</feature>
<reference evidence="1 2" key="1">
    <citation type="journal article" date="2018" name="MBio">
        <title>Comparative Genomics Reveals the Core Gene Toolbox for the Fungus-Insect Symbiosis.</title>
        <authorList>
            <person name="Wang Y."/>
            <person name="Stata M."/>
            <person name="Wang W."/>
            <person name="Stajich J.E."/>
            <person name="White M.M."/>
            <person name="Moncalvo J.M."/>
        </authorList>
    </citation>
    <scope>NUCLEOTIDE SEQUENCE [LARGE SCALE GENOMIC DNA]</scope>
    <source>
        <strain evidence="1 2">SC-DP-2</strain>
    </source>
</reference>
<dbReference type="AlphaFoldDB" id="A0A2T9ZBE8"/>
<accession>A0A2T9ZBE8</accession>